<gene>
    <name evidence="10" type="ORF">NHX12_002250</name>
</gene>
<accession>A0A9Q0DWJ6</accession>
<organism evidence="10 11">
    <name type="scientific">Muraenolepis orangiensis</name>
    <name type="common">Patagonian moray cod</name>
    <dbReference type="NCBI Taxonomy" id="630683"/>
    <lineage>
        <taxon>Eukaryota</taxon>
        <taxon>Metazoa</taxon>
        <taxon>Chordata</taxon>
        <taxon>Craniata</taxon>
        <taxon>Vertebrata</taxon>
        <taxon>Euteleostomi</taxon>
        <taxon>Actinopterygii</taxon>
        <taxon>Neopterygii</taxon>
        <taxon>Teleostei</taxon>
        <taxon>Neoteleostei</taxon>
        <taxon>Acanthomorphata</taxon>
        <taxon>Zeiogadaria</taxon>
        <taxon>Gadariae</taxon>
        <taxon>Gadiformes</taxon>
        <taxon>Muraenolepidoidei</taxon>
        <taxon>Muraenolepididae</taxon>
        <taxon>Muraenolepis</taxon>
    </lineage>
</organism>
<feature type="domain" description="Dynein regulatory complex subunit 7 MORN" evidence="9">
    <location>
        <begin position="266"/>
        <end position="492"/>
    </location>
</feature>
<dbReference type="InterPro" id="IPR056291">
    <property type="entry name" value="MORN_DRC7"/>
</dbReference>
<evidence type="ECO:0000313" key="11">
    <source>
        <dbReference type="Proteomes" id="UP001148018"/>
    </source>
</evidence>
<reference evidence="10" key="1">
    <citation type="submission" date="2022-07" db="EMBL/GenBank/DDBJ databases">
        <title>Chromosome-level genome of Muraenolepis orangiensis.</title>
        <authorList>
            <person name="Kim J."/>
        </authorList>
    </citation>
    <scope>NUCLEOTIDE SEQUENCE</scope>
    <source>
        <strain evidence="10">KU_S4_2022</strain>
        <tissue evidence="10">Muscle</tissue>
    </source>
</reference>
<dbReference type="GO" id="GO:0031514">
    <property type="term" value="C:motile cilium"/>
    <property type="evidence" value="ECO:0007669"/>
    <property type="project" value="UniProtKB-SubCell"/>
</dbReference>
<dbReference type="SUPFAM" id="SSF54001">
    <property type="entry name" value="Cysteine proteinases"/>
    <property type="match status" value="1"/>
</dbReference>
<dbReference type="Pfam" id="PF24667">
    <property type="entry name" value="MORN_DRC7"/>
    <property type="match status" value="1"/>
</dbReference>
<dbReference type="InterPro" id="IPR038765">
    <property type="entry name" value="Papain-like_cys_pep_sf"/>
</dbReference>
<dbReference type="Proteomes" id="UP001148018">
    <property type="component" value="Unassembled WGS sequence"/>
</dbReference>
<comment type="caution">
    <text evidence="10">The sequence shown here is derived from an EMBL/GenBank/DDBJ whole genome shotgun (WGS) entry which is preliminary data.</text>
</comment>
<evidence type="ECO:0000256" key="8">
    <source>
        <dbReference type="SAM" id="MobiDB-lite"/>
    </source>
</evidence>
<feature type="compositionally biased region" description="Acidic residues" evidence="8">
    <location>
        <begin position="549"/>
        <end position="584"/>
    </location>
</feature>
<dbReference type="PANTHER" id="PTHR35249:SF2">
    <property type="entry name" value="DYNEIN REGULATORY COMPLEX SUBUNIT 7"/>
    <property type="match status" value="1"/>
</dbReference>
<evidence type="ECO:0000259" key="9">
    <source>
        <dbReference type="Pfam" id="PF24667"/>
    </source>
</evidence>
<evidence type="ECO:0000256" key="4">
    <source>
        <dbReference type="ARBA" id="ARBA00022846"/>
    </source>
</evidence>
<comment type="subcellular location">
    <subcellularLocation>
        <location evidence="1">Cell projection</location>
        <location evidence="1">Cilium</location>
        <location evidence="1">Flagellum</location>
    </subcellularLocation>
    <subcellularLocation>
        <location evidence="2">Cytoplasm</location>
        <location evidence="2">Cytoskeleton</location>
        <location evidence="2">Cilium axoneme</location>
    </subcellularLocation>
</comment>
<feature type="compositionally biased region" description="Basic and acidic residues" evidence="8">
    <location>
        <begin position="482"/>
        <end position="507"/>
    </location>
</feature>
<sequence length="648" mass="74628">MPINVSECPTSYQLNSPQEQQLLVIANNLQLTKFVSTSLRPTMLPYAGLYDWDTCASFVADHLMTQTLDPPIALPSYLFSPTLVLESQRGTCFDSSTLLCSLLLGAGYDAYCVSGYAVRKYAVKPPRELRSNFERSQREKKEQEARAELLRRQQETQRLQEESEWPPVDPLQGQRLHCWVLVLAGRREIQENFFIDSLTGRRFAVSNQSFQGIESLWNQHNYWVNIQDCGGGCVEEESEEPKVFEMPRSWVDKITLSRQDLERRWPGGSRATLYRKAKLEQFAPYLLPDGLVTRLTTYTDLECQEVDMVRGWYQKRQDHLEERQLKRASNVTTELFGPGRTLQLKSHSYVTRTPGGTERDGLLRREESPGEMTETFDRRDDRLFSRQVFYGPCDGSTESEKPGCRPLQKVVEQFHRDGSKAAGEDVAERVFLLVEGCIEVTYHLEDHRITRARRTFVKLKKLADGQNTEKWTPSMVTGYQVDPHETPPKNARAEEEERRRQEEKRADPLAPFLARLGDPETLSPQAARKLEEDCLAFAEGSKQKWMIKEEEEEFVPEEGEEFVPEEGEEFVPEEGEEFLSEEGEEQAKEGEEQAKEGEEQVKEVEEQAKEGEEQVKEVEERAKEGEEWAEEGEEKEGEQDNAFSSQMK</sequence>
<keyword evidence="6" id="KW-0969">Cilium</keyword>
<feature type="region of interest" description="Disordered" evidence="8">
    <location>
        <begin position="548"/>
        <end position="648"/>
    </location>
</feature>
<keyword evidence="11" id="KW-1185">Reference proteome</keyword>
<dbReference type="GO" id="GO:0030317">
    <property type="term" value="P:flagellated sperm motility"/>
    <property type="evidence" value="ECO:0007669"/>
    <property type="project" value="TreeGrafter"/>
</dbReference>
<protein>
    <recommendedName>
        <fullName evidence="9">Dynein regulatory complex subunit 7 MORN domain-containing protein</fullName>
    </recommendedName>
</protein>
<evidence type="ECO:0000313" key="10">
    <source>
        <dbReference type="EMBL" id="KAJ3595836.1"/>
    </source>
</evidence>
<evidence type="ECO:0000256" key="5">
    <source>
        <dbReference type="ARBA" id="ARBA00023054"/>
    </source>
</evidence>
<feature type="compositionally biased region" description="Acidic residues" evidence="8">
    <location>
        <begin position="627"/>
        <end position="639"/>
    </location>
</feature>
<proteinExistence type="inferred from homology"/>
<feature type="compositionally biased region" description="Basic and acidic residues" evidence="8">
    <location>
        <begin position="132"/>
        <end position="161"/>
    </location>
</feature>
<keyword evidence="4" id="KW-0282">Flagellum</keyword>
<feature type="compositionally biased region" description="Basic and acidic residues" evidence="8">
    <location>
        <begin position="585"/>
        <end position="626"/>
    </location>
</feature>
<evidence type="ECO:0000256" key="2">
    <source>
        <dbReference type="ARBA" id="ARBA00004430"/>
    </source>
</evidence>
<dbReference type="OrthoDB" id="10262874at2759"/>
<comment type="similarity">
    <text evidence="3">Belongs to the DRC7 family.</text>
</comment>
<name>A0A9Q0DWJ6_9TELE</name>
<feature type="region of interest" description="Disordered" evidence="8">
    <location>
        <begin position="477"/>
        <end position="519"/>
    </location>
</feature>
<dbReference type="AlphaFoldDB" id="A0A9Q0DWJ6"/>
<evidence type="ECO:0000256" key="7">
    <source>
        <dbReference type="ARBA" id="ARBA00023273"/>
    </source>
</evidence>
<dbReference type="InterPro" id="IPR033551">
    <property type="entry name" value="DRC7/lobo"/>
</dbReference>
<dbReference type="PANTHER" id="PTHR35249">
    <property type="entry name" value="DYNEIN REGULATORY COMPLEX SUBUNIT 7"/>
    <property type="match status" value="1"/>
</dbReference>
<keyword evidence="7" id="KW-0966">Cell projection</keyword>
<evidence type="ECO:0000256" key="3">
    <source>
        <dbReference type="ARBA" id="ARBA00010738"/>
    </source>
</evidence>
<evidence type="ECO:0000256" key="1">
    <source>
        <dbReference type="ARBA" id="ARBA00004230"/>
    </source>
</evidence>
<dbReference type="GO" id="GO:0005930">
    <property type="term" value="C:axoneme"/>
    <property type="evidence" value="ECO:0007669"/>
    <property type="project" value="UniProtKB-SubCell"/>
</dbReference>
<dbReference type="EMBL" id="JANIIK010000110">
    <property type="protein sequence ID" value="KAJ3595836.1"/>
    <property type="molecule type" value="Genomic_DNA"/>
</dbReference>
<feature type="region of interest" description="Disordered" evidence="8">
    <location>
        <begin position="132"/>
        <end position="167"/>
    </location>
</feature>
<keyword evidence="5" id="KW-0175">Coiled coil</keyword>
<evidence type="ECO:0000256" key="6">
    <source>
        <dbReference type="ARBA" id="ARBA00023069"/>
    </source>
</evidence>